<evidence type="ECO:0000313" key="2">
    <source>
        <dbReference type="Proteomes" id="UP001303760"/>
    </source>
</evidence>
<comment type="caution">
    <text evidence="1">The sequence shown here is derived from an EMBL/GenBank/DDBJ whole genome shotgun (WGS) entry which is preliminary data.</text>
</comment>
<organism evidence="1 2">
    <name type="scientific">Achaetomium macrosporum</name>
    <dbReference type="NCBI Taxonomy" id="79813"/>
    <lineage>
        <taxon>Eukaryota</taxon>
        <taxon>Fungi</taxon>
        <taxon>Dikarya</taxon>
        <taxon>Ascomycota</taxon>
        <taxon>Pezizomycotina</taxon>
        <taxon>Sordariomycetes</taxon>
        <taxon>Sordariomycetidae</taxon>
        <taxon>Sordariales</taxon>
        <taxon>Chaetomiaceae</taxon>
        <taxon>Achaetomium</taxon>
    </lineage>
</organism>
<dbReference type="AlphaFoldDB" id="A0AAN7C633"/>
<accession>A0AAN7C633</accession>
<reference evidence="1" key="1">
    <citation type="journal article" date="2023" name="Mol. Phylogenet. Evol.">
        <title>Genome-scale phylogeny and comparative genomics of the fungal order Sordariales.</title>
        <authorList>
            <person name="Hensen N."/>
            <person name="Bonometti L."/>
            <person name="Westerberg I."/>
            <person name="Brannstrom I.O."/>
            <person name="Guillou S."/>
            <person name="Cros-Aarteil S."/>
            <person name="Calhoun S."/>
            <person name="Haridas S."/>
            <person name="Kuo A."/>
            <person name="Mondo S."/>
            <person name="Pangilinan J."/>
            <person name="Riley R."/>
            <person name="LaButti K."/>
            <person name="Andreopoulos B."/>
            <person name="Lipzen A."/>
            <person name="Chen C."/>
            <person name="Yan M."/>
            <person name="Daum C."/>
            <person name="Ng V."/>
            <person name="Clum A."/>
            <person name="Steindorff A."/>
            <person name="Ohm R.A."/>
            <person name="Martin F."/>
            <person name="Silar P."/>
            <person name="Natvig D.O."/>
            <person name="Lalanne C."/>
            <person name="Gautier V."/>
            <person name="Ament-Velasquez S.L."/>
            <person name="Kruys A."/>
            <person name="Hutchinson M.I."/>
            <person name="Powell A.J."/>
            <person name="Barry K."/>
            <person name="Miller A.N."/>
            <person name="Grigoriev I.V."/>
            <person name="Debuchy R."/>
            <person name="Gladieux P."/>
            <person name="Hiltunen Thoren M."/>
            <person name="Johannesson H."/>
        </authorList>
    </citation>
    <scope>NUCLEOTIDE SEQUENCE</scope>
    <source>
        <strain evidence="1">CBS 532.94</strain>
    </source>
</reference>
<sequence length="137" mass="14298">MGATYTSAGGSAVVGEKDRVTYKPQGAVVSSPGSGKTTTVYIPITNPSTQQDPLTKVSVECKGTAASATDLVVYFGNTSAYSDTVPNGSQDFDLVPNKFQLQADAKPYGIDVSMDVSFTSDTGTFEIYSVTLQFGSP</sequence>
<proteinExistence type="predicted"/>
<evidence type="ECO:0000313" key="1">
    <source>
        <dbReference type="EMBL" id="KAK4236098.1"/>
    </source>
</evidence>
<dbReference type="EMBL" id="MU860215">
    <property type="protein sequence ID" value="KAK4236098.1"/>
    <property type="molecule type" value="Genomic_DNA"/>
</dbReference>
<dbReference type="Proteomes" id="UP001303760">
    <property type="component" value="Unassembled WGS sequence"/>
</dbReference>
<name>A0AAN7C633_9PEZI</name>
<protein>
    <submittedName>
        <fullName evidence="1">Uncharacterized protein</fullName>
    </submittedName>
</protein>
<keyword evidence="2" id="KW-1185">Reference proteome</keyword>
<gene>
    <name evidence="1" type="ORF">C8A03DRAFT_36044</name>
</gene>
<reference evidence="1" key="2">
    <citation type="submission" date="2023-05" db="EMBL/GenBank/DDBJ databases">
        <authorList>
            <consortium name="Lawrence Berkeley National Laboratory"/>
            <person name="Steindorff A."/>
            <person name="Hensen N."/>
            <person name="Bonometti L."/>
            <person name="Westerberg I."/>
            <person name="Brannstrom I.O."/>
            <person name="Guillou S."/>
            <person name="Cros-Aarteil S."/>
            <person name="Calhoun S."/>
            <person name="Haridas S."/>
            <person name="Kuo A."/>
            <person name="Mondo S."/>
            <person name="Pangilinan J."/>
            <person name="Riley R."/>
            <person name="Labutti K."/>
            <person name="Andreopoulos B."/>
            <person name="Lipzen A."/>
            <person name="Chen C."/>
            <person name="Yanf M."/>
            <person name="Daum C."/>
            <person name="Ng V."/>
            <person name="Clum A."/>
            <person name="Ohm R."/>
            <person name="Martin F."/>
            <person name="Silar P."/>
            <person name="Natvig D."/>
            <person name="Lalanne C."/>
            <person name="Gautier V."/>
            <person name="Ament-Velasquez S.L."/>
            <person name="Kruys A."/>
            <person name="Hutchinson M.I."/>
            <person name="Powell A.J."/>
            <person name="Barry K."/>
            <person name="Miller A.N."/>
            <person name="Grigoriev I.V."/>
            <person name="Debuchy R."/>
            <person name="Gladieux P."/>
            <person name="Thoren M.H."/>
            <person name="Johannesson H."/>
        </authorList>
    </citation>
    <scope>NUCLEOTIDE SEQUENCE</scope>
    <source>
        <strain evidence="1">CBS 532.94</strain>
    </source>
</reference>